<proteinExistence type="predicted"/>
<evidence type="ECO:0000313" key="1">
    <source>
        <dbReference type="Proteomes" id="UP000095282"/>
    </source>
</evidence>
<name>A0A1I7TGV6_9PELO</name>
<reference evidence="2" key="1">
    <citation type="submission" date="2016-11" db="UniProtKB">
        <authorList>
            <consortium name="WormBaseParasite"/>
        </authorList>
    </citation>
    <scope>IDENTIFICATION</scope>
</reference>
<evidence type="ECO:0000313" key="2">
    <source>
        <dbReference type="WBParaSite" id="Csp11.Scaffold608.g5808.t2"/>
    </source>
</evidence>
<dbReference type="AlphaFoldDB" id="A0A1I7TGV6"/>
<organism evidence="1 2">
    <name type="scientific">Caenorhabditis tropicalis</name>
    <dbReference type="NCBI Taxonomy" id="1561998"/>
    <lineage>
        <taxon>Eukaryota</taxon>
        <taxon>Metazoa</taxon>
        <taxon>Ecdysozoa</taxon>
        <taxon>Nematoda</taxon>
        <taxon>Chromadorea</taxon>
        <taxon>Rhabditida</taxon>
        <taxon>Rhabditina</taxon>
        <taxon>Rhabditomorpha</taxon>
        <taxon>Rhabditoidea</taxon>
        <taxon>Rhabditidae</taxon>
        <taxon>Peloderinae</taxon>
        <taxon>Caenorhabditis</taxon>
    </lineage>
</organism>
<keyword evidence="1" id="KW-1185">Reference proteome</keyword>
<protein>
    <submittedName>
        <fullName evidence="2">C-type lectin domain-containing protein</fullName>
    </submittedName>
</protein>
<dbReference type="InterPro" id="IPR003326">
    <property type="entry name" value="TRA-1_regulated"/>
</dbReference>
<accession>A0A1I7TGV6</accession>
<sequence>MYEYFGIYCQDGKWYASKFPVGILYWTDVLESVYEDRGLEEKTAEISGIYCAPLPSIEQTTPKPVWTTPPPQCYCDSEEMLYTQLDGCRANVTCISDYSTLLIGYWGEVPKPDDALDGTYFTLETYKDGSNNHQFVDLYEYFGIYCQPENERFYATKYPNGISYLTSDGLKYAYVDGGLEGKKTVLDRGQCAPPPPIEQTTPEPVSTTSPTPCPCGLFSASVVINSPDMLYTQLDGCRANVTCFSDLSTLIVGKWGEIPKPDDASDNRVFVSVNVQGAVDMEMLFAIETYIEGSNHKWIDLYEYFGIQCQPENGKFYVTKYPNGITYASGGSAKNAYTNGELDGKKTEIFDWRCGPPS</sequence>
<dbReference type="Proteomes" id="UP000095282">
    <property type="component" value="Unplaced"/>
</dbReference>
<dbReference type="Pfam" id="PF02343">
    <property type="entry name" value="TRA-1_regulated"/>
    <property type="match status" value="3"/>
</dbReference>
<dbReference type="WBParaSite" id="Csp11.Scaffold608.g5808.t2">
    <property type="protein sequence ID" value="Csp11.Scaffold608.g5808.t2"/>
    <property type="gene ID" value="Csp11.Scaffold608.g5808"/>
</dbReference>